<dbReference type="OrthoDB" id="74835at2759"/>
<evidence type="ECO:0000313" key="2">
    <source>
        <dbReference type="EMBL" id="KAF8733562.1"/>
    </source>
</evidence>
<name>A0A835KJW0_9POAL</name>
<dbReference type="GO" id="GO:0000290">
    <property type="term" value="P:deadenylation-dependent decapping of nuclear-transcribed mRNA"/>
    <property type="evidence" value="ECO:0007669"/>
    <property type="project" value="InterPro"/>
</dbReference>
<dbReference type="GO" id="GO:0033962">
    <property type="term" value="P:P-body assembly"/>
    <property type="evidence" value="ECO:0007669"/>
    <property type="project" value="TreeGrafter"/>
</dbReference>
<dbReference type="InterPro" id="IPR039900">
    <property type="entry name" value="Pat1-like"/>
</dbReference>
<gene>
    <name evidence="2" type="ORF">HU200_014867</name>
</gene>
<dbReference type="PANTHER" id="PTHR21551">
    <property type="entry name" value="TOPOISOMERASE II-ASSOCIATED PROTEIN PAT1"/>
    <property type="match status" value="1"/>
</dbReference>
<dbReference type="GO" id="GO:0000932">
    <property type="term" value="C:P-body"/>
    <property type="evidence" value="ECO:0007669"/>
    <property type="project" value="TreeGrafter"/>
</dbReference>
<dbReference type="AlphaFoldDB" id="A0A835KJW0"/>
<feature type="compositionally biased region" description="Low complexity" evidence="1">
    <location>
        <begin position="202"/>
        <end position="215"/>
    </location>
</feature>
<keyword evidence="3" id="KW-1185">Reference proteome</keyword>
<reference evidence="2" key="1">
    <citation type="submission" date="2020-07" db="EMBL/GenBank/DDBJ databases">
        <title>Genome sequence and genetic diversity analysis of an under-domesticated orphan crop, white fonio (Digitaria exilis).</title>
        <authorList>
            <person name="Bennetzen J.L."/>
            <person name="Chen S."/>
            <person name="Ma X."/>
            <person name="Wang X."/>
            <person name="Yssel A.E.J."/>
            <person name="Chaluvadi S.R."/>
            <person name="Johnson M."/>
            <person name="Gangashetty P."/>
            <person name="Hamidou F."/>
            <person name="Sanogo M.D."/>
            <person name="Zwaenepoel A."/>
            <person name="Wallace J."/>
            <person name="Van De Peer Y."/>
            <person name="Van Deynze A."/>
        </authorList>
    </citation>
    <scope>NUCLEOTIDE SEQUENCE</scope>
    <source>
        <tissue evidence="2">Leaves</tissue>
    </source>
</reference>
<evidence type="ECO:0008006" key="4">
    <source>
        <dbReference type="Google" id="ProtNLM"/>
    </source>
</evidence>
<dbReference type="EMBL" id="JACEFO010001600">
    <property type="protein sequence ID" value="KAF8733562.1"/>
    <property type="molecule type" value="Genomic_DNA"/>
</dbReference>
<protein>
    <recommendedName>
        <fullName evidence="4">Topoisomerase II-associated protein PAT1</fullName>
    </recommendedName>
</protein>
<proteinExistence type="predicted"/>
<feature type="compositionally biased region" description="Polar residues" evidence="1">
    <location>
        <begin position="190"/>
        <end position="201"/>
    </location>
</feature>
<dbReference type="Proteomes" id="UP000636709">
    <property type="component" value="Unassembled WGS sequence"/>
</dbReference>
<feature type="region of interest" description="Disordered" evidence="1">
    <location>
        <begin position="136"/>
        <end position="230"/>
    </location>
</feature>
<feature type="compositionally biased region" description="Polar residues" evidence="1">
    <location>
        <begin position="165"/>
        <end position="178"/>
    </location>
</feature>
<accession>A0A835KJW0</accession>
<dbReference type="GO" id="GO:0003723">
    <property type="term" value="F:RNA binding"/>
    <property type="evidence" value="ECO:0007669"/>
    <property type="project" value="TreeGrafter"/>
</dbReference>
<evidence type="ECO:0000313" key="3">
    <source>
        <dbReference type="Proteomes" id="UP000636709"/>
    </source>
</evidence>
<evidence type="ECO:0000256" key="1">
    <source>
        <dbReference type="SAM" id="MobiDB-lite"/>
    </source>
</evidence>
<organism evidence="2 3">
    <name type="scientific">Digitaria exilis</name>
    <dbReference type="NCBI Taxonomy" id="1010633"/>
    <lineage>
        <taxon>Eukaryota</taxon>
        <taxon>Viridiplantae</taxon>
        <taxon>Streptophyta</taxon>
        <taxon>Embryophyta</taxon>
        <taxon>Tracheophyta</taxon>
        <taxon>Spermatophyta</taxon>
        <taxon>Magnoliopsida</taxon>
        <taxon>Liliopsida</taxon>
        <taxon>Poales</taxon>
        <taxon>Poaceae</taxon>
        <taxon>PACMAD clade</taxon>
        <taxon>Panicoideae</taxon>
        <taxon>Panicodae</taxon>
        <taxon>Paniceae</taxon>
        <taxon>Anthephorinae</taxon>
        <taxon>Digitaria</taxon>
    </lineage>
</organism>
<sequence length="797" mass="88550">MSLHQGHFVLEPPAVNANTSSADDTRFDASQYAFFGNNAMEEVELGGLEDDNDSNAAFIGLNDAEGPHSFQENALEVEDSSFSDIDDLANTFSKLRRDVNLPKHIAINNMGTSFSRESSADWTSEFDPQWPNQYMLDAKQGQDGNDWWPPQHHSSHFADSRLHRTSSSPHQQEQQNYTEPVLRPRPSPLHRTSSYPQNEPQYNPAEAIPAPNEPYISHHTPGGPSNSLPGQPHQMNMSSLNEFQRHMSAQSDAPFPQFPRGGTPPEPLFGGNLGHMVSTGFSTNSSGPHLVPNHLQRPNAFIPPQMLPMRKQHGMLPLQQSPQHFPRSQAHMFSPQHPPQMMNRFDNFGMAPFSDPRIRSPMHHGRQGNHFPHQGSEFGIMRMGNGRPRFRSRYMSTEELENISRIQHAATHINDPYIDDYYHQACLARRSVDARLKHHFCPTLILDPSSRARSKDEPHAYLKVDALGRLPFSSIRRPRPLLDVEPASTTDDNTLVSKSLDQEPMLAARITIEDGLSLLLDIDDIDRLLQFSQQQDGGSQLRNRRQSLLGQLAESLQLVDPLGPNKNSHLSANDDLVFLRIVSLPKGRKLLSRYINLMVPGSDIARIVCMAVFRHLRFVFGNLPADDGSAETVTKLANAVAACIRGMDLSGLSACLAAIVCSSEQPPLRPLGYAAGDGATVIIKSVLDRATELLTEQLAASNDSVPNRALWQASFNSFFGLLTKYCISKFDSLVHSVHTATAIRRELPIELLRASLPHTDERQRGLLLEFAQRTVPVIGHSSQRAPGGTIASETVPS</sequence>
<comment type="caution">
    <text evidence="2">The sequence shown here is derived from an EMBL/GenBank/DDBJ whole genome shotgun (WGS) entry which is preliminary data.</text>
</comment>
<dbReference type="PANTHER" id="PTHR21551:SF15">
    <property type="entry name" value="TOPOISOMERASE II-ASSOCIATED PROTEIN PAT1"/>
    <property type="match status" value="1"/>
</dbReference>